<proteinExistence type="predicted"/>
<dbReference type="EMBL" id="JANJQO010000996">
    <property type="protein sequence ID" value="KAJ2973299.1"/>
    <property type="molecule type" value="Genomic_DNA"/>
</dbReference>
<keyword evidence="2" id="KW-1185">Reference proteome</keyword>
<dbReference type="Proteomes" id="UP001143910">
    <property type="component" value="Unassembled WGS sequence"/>
</dbReference>
<evidence type="ECO:0000313" key="1">
    <source>
        <dbReference type="EMBL" id="KAJ2973299.1"/>
    </source>
</evidence>
<protein>
    <submittedName>
        <fullName evidence="1">Uncharacterized protein</fullName>
    </submittedName>
</protein>
<reference evidence="1" key="1">
    <citation type="submission" date="2022-08" db="EMBL/GenBank/DDBJ databases">
        <title>Genome Sequence of Lecanicillium fungicola.</title>
        <authorList>
            <person name="Buettner E."/>
        </authorList>
    </citation>
    <scope>NUCLEOTIDE SEQUENCE</scope>
    <source>
        <strain evidence="1">Babe33</strain>
    </source>
</reference>
<comment type="caution">
    <text evidence="1">The sequence shown here is derived from an EMBL/GenBank/DDBJ whole genome shotgun (WGS) entry which is preliminary data.</text>
</comment>
<accession>A0ACC1N4D2</accession>
<sequence>MSAIIPAFNNVVRPISITEFREAILATCQPRFPNVRQARARAIGLAVSGGADSMALAFLLSKYVKTYQGHRIADNPPHNVLAITVDHRLRRESAAEAAKVAQNIKSMGMKAAVVALDWSKILGADVDPRTQPNMESLARTLRYRTMGAFFARQNVMSLFFGHHRDDQHETVLMRLLSGHGYRGLQGMHKANSIPECYDIDGAYKSGLLDDQLRKHPYLKFSPAGREMRALRSRLRLESTLPGFDQFRSYLGVNDLSAQFPGHLHHDFDPNLPYLPPLNIEDGGITVYRPLLDFDKSRLIATCEANRITWFEDPTNADPTLTTRNALRRLCREHQLPKALQKSSIIALAARLRQRVREEEAEASRILAHQATIVDFDPNVGSLVVDLPSLNIGRSIRRHHNKMALSEARRGRQRILAAIVTRKIINFVTPDNHLPRISNLENTLRRLFPLLYEDDPTLLLGGKERKGFSIAGVQFDPVPSYKSTRWFLSRAPFSSNHLRMVTESPEVIGGISWRKNDGLLPWQALNGAGWRTLKVAHQWDGRFWIRLSSCDRRLRLHLLPFMASHSKEFKASLSSKERARFEKLLRYHAPGKVRYTLPGVYSVQRQRRCGDVDNEPPQRMRLLALPTLGVHIAGLEQSVRYEARYKNVDMTLLGKGKDSKKLRANRFMARISLSRRQRRQRLRRKAYSLV</sequence>
<evidence type="ECO:0000313" key="2">
    <source>
        <dbReference type="Proteomes" id="UP001143910"/>
    </source>
</evidence>
<organism evidence="1 2">
    <name type="scientific">Zarea fungicola</name>
    <dbReference type="NCBI Taxonomy" id="93591"/>
    <lineage>
        <taxon>Eukaryota</taxon>
        <taxon>Fungi</taxon>
        <taxon>Dikarya</taxon>
        <taxon>Ascomycota</taxon>
        <taxon>Pezizomycotina</taxon>
        <taxon>Sordariomycetes</taxon>
        <taxon>Hypocreomycetidae</taxon>
        <taxon>Hypocreales</taxon>
        <taxon>Cordycipitaceae</taxon>
        <taxon>Zarea</taxon>
    </lineage>
</organism>
<name>A0ACC1N4D2_9HYPO</name>
<gene>
    <name evidence="1" type="ORF">NQ176_g6691</name>
</gene>